<evidence type="ECO:0000256" key="1">
    <source>
        <dbReference type="SAM" id="MobiDB-lite"/>
    </source>
</evidence>
<keyword evidence="3" id="KW-1185">Reference proteome</keyword>
<dbReference type="EMBL" id="CAUYUJ010000570">
    <property type="protein sequence ID" value="CAK0791393.1"/>
    <property type="molecule type" value="Genomic_DNA"/>
</dbReference>
<evidence type="ECO:0008006" key="4">
    <source>
        <dbReference type="Google" id="ProtNLM"/>
    </source>
</evidence>
<feature type="region of interest" description="Disordered" evidence="1">
    <location>
        <begin position="125"/>
        <end position="161"/>
    </location>
</feature>
<dbReference type="Proteomes" id="UP001189429">
    <property type="component" value="Unassembled WGS sequence"/>
</dbReference>
<proteinExistence type="predicted"/>
<sequence length="161" mass="17741">MQRWPDLADSVSNSIGFHSRTEEVAPLRKYQPGQAMQGHVTQELFVRSLRSKALDMKTLGNNHWASPTVAETFSPRGLGDGWSGKTNTHWKPHAPTDSKDWFERPVATGKFSLDHNGGKRYVMDSRPRTCVPGSMSHAGGRGSSPTSPRFPASARAPRSAR</sequence>
<evidence type="ECO:0000313" key="2">
    <source>
        <dbReference type="EMBL" id="CAK0791393.1"/>
    </source>
</evidence>
<evidence type="ECO:0000313" key="3">
    <source>
        <dbReference type="Proteomes" id="UP001189429"/>
    </source>
</evidence>
<name>A0ABN9PIY1_9DINO</name>
<reference evidence="2" key="1">
    <citation type="submission" date="2023-10" db="EMBL/GenBank/DDBJ databases">
        <authorList>
            <person name="Chen Y."/>
            <person name="Shah S."/>
            <person name="Dougan E. K."/>
            <person name="Thang M."/>
            <person name="Chan C."/>
        </authorList>
    </citation>
    <scope>NUCLEOTIDE SEQUENCE [LARGE SCALE GENOMIC DNA]</scope>
</reference>
<feature type="compositionally biased region" description="Low complexity" evidence="1">
    <location>
        <begin position="143"/>
        <end position="161"/>
    </location>
</feature>
<accession>A0ABN9PIY1</accession>
<gene>
    <name evidence="2" type="ORF">PCOR1329_LOCUS2296</name>
</gene>
<comment type="caution">
    <text evidence="2">The sequence shown here is derived from an EMBL/GenBank/DDBJ whole genome shotgun (WGS) entry which is preliminary data.</text>
</comment>
<feature type="region of interest" description="Disordered" evidence="1">
    <location>
        <begin position="67"/>
        <end position="101"/>
    </location>
</feature>
<protein>
    <recommendedName>
        <fullName evidence="4">Phospholipase B-like</fullName>
    </recommendedName>
</protein>
<organism evidence="2 3">
    <name type="scientific">Prorocentrum cordatum</name>
    <dbReference type="NCBI Taxonomy" id="2364126"/>
    <lineage>
        <taxon>Eukaryota</taxon>
        <taxon>Sar</taxon>
        <taxon>Alveolata</taxon>
        <taxon>Dinophyceae</taxon>
        <taxon>Prorocentrales</taxon>
        <taxon>Prorocentraceae</taxon>
        <taxon>Prorocentrum</taxon>
    </lineage>
</organism>